<proteinExistence type="predicted"/>
<dbReference type="Pfam" id="PF11185">
    <property type="entry name" value="DUF2971"/>
    <property type="match status" value="1"/>
</dbReference>
<reference evidence="1 2" key="1">
    <citation type="submission" date="2016-03" db="EMBL/GenBank/DDBJ databases">
        <title>Genome sequence of Providencia stuartii strain, isolated from the salivary glands of larval Lucilia sericata.</title>
        <authorList>
            <person name="Yuan Y."/>
            <person name="Zhang Y."/>
            <person name="Fu S."/>
            <person name="Crippen T.L."/>
            <person name="Visi D."/>
            <person name="Benbow M.E."/>
            <person name="Allen M."/>
            <person name="Tomberlin J.K."/>
            <person name="Sze S.-H."/>
            <person name="Tarone A.M."/>
        </authorList>
    </citation>
    <scope>NUCLEOTIDE SEQUENCE [LARGE SCALE GENOMIC DNA]</scope>
    <source>
        <strain evidence="1 2">Crippen</strain>
    </source>
</reference>
<accession>A0A1S1HQX1</accession>
<keyword evidence="2" id="KW-1185">Reference proteome</keyword>
<dbReference type="EMBL" id="LVIE01000113">
    <property type="protein sequence ID" value="OHT24488.1"/>
    <property type="molecule type" value="Genomic_DNA"/>
</dbReference>
<sequence>MRVFKYRGGDDKVFSRDLSSLEQDYFWSPTYEDLNDPCEGLVLTDQIFDQLDALNNVLGNTKQTSLVSLDSVKEAFRDLIAIKDKAGIYSLSKIVTDELLWAHYANSHNGFCIEYDLDKLREFEGAKYSIFKVIYQNKPPIMNVDSMFATDSQDEFLQKLTSVKSKRWEYEDEIRIITPSEGKQYYDFRAVRSIYFGLRMKKKNIQLIMETLQGRGIKYFQMQLRANSYELTYQLIEDLYLTKQRYKYSISPIDEYAIDAQSLDEKWSKYKPYLFKLAEIARREPYCQEVTMVALDAARSTNDNPIFFAQFKRKEYRYQNVSLNIKEIDDAFELIDDLEESCCSTHLKA</sequence>
<gene>
    <name evidence="1" type="ORF">A3Q29_17005</name>
</gene>
<evidence type="ECO:0000313" key="1">
    <source>
        <dbReference type="EMBL" id="OHT24488.1"/>
    </source>
</evidence>
<protein>
    <recommendedName>
        <fullName evidence="3">DUF2971 domain-containing protein</fullName>
    </recommendedName>
</protein>
<comment type="caution">
    <text evidence="1">The sequence shown here is derived from an EMBL/GenBank/DDBJ whole genome shotgun (WGS) entry which is preliminary data.</text>
</comment>
<dbReference type="InterPro" id="IPR021352">
    <property type="entry name" value="DUF2971"/>
</dbReference>
<name>A0A1S1HQX1_PROST</name>
<evidence type="ECO:0008006" key="3">
    <source>
        <dbReference type="Google" id="ProtNLM"/>
    </source>
</evidence>
<dbReference type="Proteomes" id="UP000179588">
    <property type="component" value="Unassembled WGS sequence"/>
</dbReference>
<dbReference type="AlphaFoldDB" id="A0A1S1HQX1"/>
<organism evidence="1 2">
    <name type="scientific">Providencia stuartii</name>
    <dbReference type="NCBI Taxonomy" id="588"/>
    <lineage>
        <taxon>Bacteria</taxon>
        <taxon>Pseudomonadati</taxon>
        <taxon>Pseudomonadota</taxon>
        <taxon>Gammaproteobacteria</taxon>
        <taxon>Enterobacterales</taxon>
        <taxon>Morganellaceae</taxon>
        <taxon>Providencia</taxon>
    </lineage>
</organism>
<evidence type="ECO:0000313" key="2">
    <source>
        <dbReference type="Proteomes" id="UP000179588"/>
    </source>
</evidence>